<keyword evidence="2" id="KW-1185">Reference proteome</keyword>
<name>A1CLU6_ASPCL</name>
<reference evidence="1 2" key="1">
    <citation type="journal article" date="2008" name="PLoS Genet.">
        <title>Genomic islands in the pathogenic filamentous fungus Aspergillus fumigatus.</title>
        <authorList>
            <person name="Fedorova N.D."/>
            <person name="Khaldi N."/>
            <person name="Joardar V.S."/>
            <person name="Maiti R."/>
            <person name="Amedeo P."/>
            <person name="Anderson M.J."/>
            <person name="Crabtree J."/>
            <person name="Silva J.C."/>
            <person name="Badger J.H."/>
            <person name="Albarraq A."/>
            <person name="Angiuoli S."/>
            <person name="Bussey H."/>
            <person name="Bowyer P."/>
            <person name="Cotty P.J."/>
            <person name="Dyer P.S."/>
            <person name="Egan A."/>
            <person name="Galens K."/>
            <person name="Fraser-Liggett C.M."/>
            <person name="Haas B.J."/>
            <person name="Inman J.M."/>
            <person name="Kent R."/>
            <person name="Lemieux S."/>
            <person name="Malavazi I."/>
            <person name="Orvis J."/>
            <person name="Roemer T."/>
            <person name="Ronning C.M."/>
            <person name="Sundaram J.P."/>
            <person name="Sutton G."/>
            <person name="Turner G."/>
            <person name="Venter J.C."/>
            <person name="White O.R."/>
            <person name="Whitty B.R."/>
            <person name="Youngman P."/>
            <person name="Wolfe K.H."/>
            <person name="Goldman G.H."/>
            <person name="Wortman J.R."/>
            <person name="Jiang B."/>
            <person name="Denning D.W."/>
            <person name="Nierman W.C."/>
        </authorList>
    </citation>
    <scope>NUCLEOTIDE SEQUENCE [LARGE SCALE GENOMIC DNA]</scope>
    <source>
        <strain evidence="2">ATCC 1007 / CBS 513.65 / DSM 816 / NCTC 3887 / NRRL 1</strain>
    </source>
</reference>
<evidence type="ECO:0000313" key="2">
    <source>
        <dbReference type="Proteomes" id="UP000006701"/>
    </source>
</evidence>
<dbReference type="OrthoDB" id="545169at2759"/>
<dbReference type="GO" id="GO:0050151">
    <property type="term" value="F:oleate hydratase activity"/>
    <property type="evidence" value="ECO:0007669"/>
    <property type="project" value="InterPro"/>
</dbReference>
<gene>
    <name evidence="1" type="ORF">ACLA_078230</name>
</gene>
<dbReference type="AlphaFoldDB" id="A1CLU6"/>
<organism evidence="1 2">
    <name type="scientific">Aspergillus clavatus (strain ATCC 1007 / CBS 513.65 / DSM 816 / NCTC 3887 / NRRL 1 / QM 1276 / 107)</name>
    <dbReference type="NCBI Taxonomy" id="344612"/>
    <lineage>
        <taxon>Eukaryota</taxon>
        <taxon>Fungi</taxon>
        <taxon>Dikarya</taxon>
        <taxon>Ascomycota</taxon>
        <taxon>Pezizomycotina</taxon>
        <taxon>Eurotiomycetes</taxon>
        <taxon>Eurotiomycetidae</taxon>
        <taxon>Eurotiales</taxon>
        <taxon>Aspergillaceae</taxon>
        <taxon>Aspergillus</taxon>
        <taxon>Aspergillus subgen. Fumigati</taxon>
    </lineage>
</organism>
<accession>A1CLU6</accession>
<dbReference type="Pfam" id="PF06100">
    <property type="entry name" value="MCRA"/>
    <property type="match status" value="1"/>
</dbReference>
<dbReference type="Gene3D" id="3.30.9.80">
    <property type="match status" value="1"/>
</dbReference>
<dbReference type="OMA" id="SWNHRIN"/>
<dbReference type="GO" id="GO:0006631">
    <property type="term" value="P:fatty acid metabolic process"/>
    <property type="evidence" value="ECO:0007669"/>
    <property type="project" value="InterPro"/>
</dbReference>
<dbReference type="GO" id="GO:0071949">
    <property type="term" value="F:FAD binding"/>
    <property type="evidence" value="ECO:0007669"/>
    <property type="project" value="InterPro"/>
</dbReference>
<dbReference type="eggNOG" id="ENOG502QRWG">
    <property type="taxonomic scope" value="Eukaryota"/>
</dbReference>
<dbReference type="VEuPathDB" id="FungiDB:ACLA_078230"/>
<evidence type="ECO:0000313" key="1">
    <source>
        <dbReference type="EMBL" id="EAW09075.1"/>
    </source>
</evidence>
<dbReference type="InterPro" id="IPR010354">
    <property type="entry name" value="Oleate_hydratase"/>
</dbReference>
<protein>
    <submittedName>
        <fullName evidence="1">Streptococcal 67 kDa myosin-cross-reactive antigen like family protein</fullName>
    </submittedName>
</protein>
<dbReference type="Gene3D" id="3.50.50.60">
    <property type="entry name" value="FAD/NAD(P)-binding domain"/>
    <property type="match status" value="2"/>
</dbReference>
<proteinExistence type="predicted"/>
<dbReference type="InterPro" id="IPR036188">
    <property type="entry name" value="FAD/NAD-bd_sf"/>
</dbReference>
<dbReference type="PANTHER" id="PTHR37417:SF2">
    <property type="entry name" value="67 KDA MYOSIN-CROSS-REACTIVE ANTIGEN FAMILY PROTEIN (AFU_ORTHOLOGUE AFUA_5G09970)"/>
    <property type="match status" value="1"/>
</dbReference>
<dbReference type="HOGENOM" id="CLU_024043_2_0_1"/>
<dbReference type="PANTHER" id="PTHR37417">
    <property type="entry name" value="67 KDA MYOSIN-CROSS-REACTIVE ANTIGEN FAMILY PROTEIN (AFU_ORTHOLOGUE AFUA_5G09970)"/>
    <property type="match status" value="1"/>
</dbReference>
<dbReference type="KEGG" id="act:ACLA_078230"/>
<dbReference type="Proteomes" id="UP000006701">
    <property type="component" value="Unassembled WGS sequence"/>
</dbReference>
<dbReference type="EMBL" id="DS027057">
    <property type="protein sequence ID" value="EAW09075.1"/>
    <property type="molecule type" value="Genomic_DNA"/>
</dbReference>
<sequence>MRTFCGRPDNRQEKRDPEQTEAWILGSGISALASAFYLVVNAKVPPGQVHILDSHTSLLDAIHQRGDPVRGYDQFAGCLPVPVGPPLEKLLASIPSTWGQGKSVLDEIRSQSAIRTALSHSHRASFMVQRGGKLRTVPTASLNLSFRHRIQLLCFLLKSERQLRRNAIKDYFDASFFHSIFWAVWSAQFCFQPWHSALELKRSLLQYFHDHRSLSLLTCLDITGYYQHESIFLPIFLYLRSIHVDYQFNTKVENIVTHSDDRQQQSITRLEIVQNGNHLAKNLGRDDIILMTVGSSVSESIAGTNDHPPVWNLLELGEPLDENWSLWLALRNSDARFGDPYQFCTRESESLLESFTITTGDAIFFQHLWSLSDHQSEAGIFISLQESQWRMNICVPMQPVFSDQPPSVRVIWGFATLPARKGDYVKKPMLQCSGQEILAEMLWQLNIRRPPDRQSTVTIPRLMPRMSASLLARAQNDRPEILPRGTCDIGLVGQFVEIPHISSVDVSYSVRSAEIAVSRLMGVEVGQGLSCRLSFSALFLGSFLCF</sequence>
<dbReference type="RefSeq" id="XP_001270501.1">
    <property type="nucleotide sequence ID" value="XM_001270500.1"/>
</dbReference>
<dbReference type="GeneID" id="4702645"/>